<dbReference type="EMBL" id="CP071869">
    <property type="protein sequence ID" value="QTE22975.1"/>
    <property type="molecule type" value="Genomic_DNA"/>
</dbReference>
<reference evidence="1 2" key="1">
    <citation type="submission" date="2021-03" db="EMBL/GenBank/DDBJ databases">
        <title>Complete genome of Polaribacter_sp.SM13.</title>
        <authorList>
            <person name="Jeong S.W."/>
            <person name="Bae J.W."/>
        </authorList>
    </citation>
    <scope>NUCLEOTIDE SEQUENCE [LARGE SCALE GENOMIC DNA]</scope>
    <source>
        <strain evidence="1 2">SM13</strain>
    </source>
</reference>
<dbReference type="Proteomes" id="UP000663920">
    <property type="component" value="Chromosome"/>
</dbReference>
<dbReference type="KEGG" id="pcea:J3359_01495"/>
<dbReference type="AlphaFoldDB" id="A0A975CPI8"/>
<gene>
    <name evidence="1" type="ORF">J3359_01495</name>
</gene>
<keyword evidence="2" id="KW-1185">Reference proteome</keyword>
<proteinExistence type="predicted"/>
<sequence length="47" mass="5374">MGNSISKNKKIKKQQITNTSVKVTHTYRVLTQKDIDAERSSAYSYVL</sequence>
<organism evidence="1 2">
    <name type="scientific">Polaribacter cellanae</name>
    <dbReference type="NCBI Taxonomy" id="2818493"/>
    <lineage>
        <taxon>Bacteria</taxon>
        <taxon>Pseudomonadati</taxon>
        <taxon>Bacteroidota</taxon>
        <taxon>Flavobacteriia</taxon>
        <taxon>Flavobacteriales</taxon>
        <taxon>Flavobacteriaceae</taxon>
    </lineage>
</organism>
<protein>
    <submittedName>
        <fullName evidence="1">Uncharacterized protein</fullName>
    </submittedName>
</protein>
<accession>A0A975CPI8</accession>
<name>A0A975CPI8_9FLAO</name>
<evidence type="ECO:0000313" key="2">
    <source>
        <dbReference type="Proteomes" id="UP000663920"/>
    </source>
</evidence>
<dbReference type="RefSeq" id="WP_208078991.1">
    <property type="nucleotide sequence ID" value="NZ_CP071869.1"/>
</dbReference>
<evidence type="ECO:0000313" key="1">
    <source>
        <dbReference type="EMBL" id="QTE22975.1"/>
    </source>
</evidence>